<dbReference type="RefSeq" id="WP_118968952.1">
    <property type="nucleotide sequence ID" value="NZ_QHCT01000003.1"/>
</dbReference>
<protein>
    <submittedName>
        <fullName evidence="1">Uncharacterized protein</fullName>
    </submittedName>
</protein>
<gene>
    <name evidence="1" type="ORF">DLM75_13105</name>
</gene>
<accession>A0A396Z867</accession>
<dbReference type="OrthoDB" id="72471at2"/>
<dbReference type="EMBL" id="QHCT01000003">
    <property type="protein sequence ID" value="RHX89886.1"/>
    <property type="molecule type" value="Genomic_DNA"/>
</dbReference>
<evidence type="ECO:0000313" key="1">
    <source>
        <dbReference type="EMBL" id="RHX89886.1"/>
    </source>
</evidence>
<organism evidence="1 2">
    <name type="scientific">Leptospira stimsonii</name>
    <dbReference type="NCBI Taxonomy" id="2202203"/>
    <lineage>
        <taxon>Bacteria</taxon>
        <taxon>Pseudomonadati</taxon>
        <taxon>Spirochaetota</taxon>
        <taxon>Spirochaetia</taxon>
        <taxon>Leptospirales</taxon>
        <taxon>Leptospiraceae</taxon>
        <taxon>Leptospira</taxon>
    </lineage>
</organism>
<name>A0A396Z867_9LEPT</name>
<evidence type="ECO:0000313" key="2">
    <source>
        <dbReference type="Proteomes" id="UP000265798"/>
    </source>
</evidence>
<reference evidence="2" key="1">
    <citation type="submission" date="2018-05" db="EMBL/GenBank/DDBJ databases">
        <title>Leptospira yasudae sp. nov. and Leptospira stimsonii sp. nov., two pathogenic species of the genus Leptospira isolated from environmental sources.</title>
        <authorList>
            <person name="Casanovas-Massana A."/>
            <person name="Hamond C."/>
            <person name="Santos L.A."/>
            <person name="Hacker K.P."/>
            <person name="Balassiano I."/>
            <person name="Medeiros M.A."/>
            <person name="Reis M.G."/>
            <person name="Ko A.I."/>
            <person name="Wunder E.A."/>
        </authorList>
    </citation>
    <scope>NUCLEOTIDE SEQUENCE [LARGE SCALE GENOMIC DNA]</scope>
    <source>
        <strain evidence="2">Yale</strain>
    </source>
</reference>
<dbReference type="Proteomes" id="UP000265798">
    <property type="component" value="Unassembled WGS sequence"/>
</dbReference>
<sequence length="243" mass="28815">MKTLTEERPILFSSEMVCETILGRKNHTRRTSNLKEINEIPDQWEFVDATSFLVSYLQALFVNRNTKERKWIRCPYGIKGDLLWVRETWRVGAWDENRKSIAVDYKAGDFARTEWIKISDETMLERLISQSNIDAKNAGFHIGWNPGDSPCRWRPSIHMPRGVSRLMLEIKDIRIERLHEISEQDAEAEGVQFLREMPDADETLTARDLYEILWEGINGRDSWKTNPWVWVIEYQTWEDEFPY</sequence>
<dbReference type="AlphaFoldDB" id="A0A396Z867"/>
<comment type="caution">
    <text evidence="1">The sequence shown here is derived from an EMBL/GenBank/DDBJ whole genome shotgun (WGS) entry which is preliminary data.</text>
</comment>
<proteinExistence type="predicted"/>